<reference evidence="2 3" key="1">
    <citation type="submission" date="2018-10" db="EMBL/GenBank/DDBJ databases">
        <title>Genomic Encyclopedia of Archaeal and Bacterial Type Strains, Phase II (KMG-II): from individual species to whole genera.</title>
        <authorList>
            <person name="Goeker M."/>
        </authorList>
    </citation>
    <scope>NUCLEOTIDE SEQUENCE [LARGE SCALE GENOMIC DNA]</scope>
    <source>
        <strain evidence="2 3">ATCC 29870</strain>
    </source>
</reference>
<comment type="caution">
    <text evidence="2">The sequence shown here is derived from an EMBL/GenBank/DDBJ whole genome shotgun (WGS) entry which is preliminary data.</text>
</comment>
<evidence type="ECO:0000313" key="3">
    <source>
        <dbReference type="Proteomes" id="UP000267246"/>
    </source>
</evidence>
<dbReference type="AlphaFoldDB" id="A0A3M0A226"/>
<proteinExistence type="predicted"/>
<keyword evidence="3" id="KW-1185">Reference proteome</keyword>
<name>A0A3M0A226_9BACT</name>
<dbReference type="EMBL" id="REFI01000007">
    <property type="protein sequence ID" value="RMA78484.1"/>
    <property type="molecule type" value="Genomic_DNA"/>
</dbReference>
<keyword evidence="1" id="KW-1133">Transmembrane helix</keyword>
<keyword evidence="1" id="KW-0812">Transmembrane</keyword>
<protein>
    <submittedName>
        <fullName evidence="2">Uncharacterized protein</fullName>
    </submittedName>
</protein>
<dbReference type="Proteomes" id="UP000267246">
    <property type="component" value="Unassembled WGS sequence"/>
</dbReference>
<feature type="transmembrane region" description="Helical" evidence="1">
    <location>
        <begin position="36"/>
        <end position="59"/>
    </location>
</feature>
<evidence type="ECO:0000313" key="2">
    <source>
        <dbReference type="EMBL" id="RMA78484.1"/>
    </source>
</evidence>
<accession>A0A3M0A226</accession>
<dbReference type="RefSeq" id="WP_121940790.1">
    <property type="nucleotide sequence ID" value="NZ_REFI01000007.1"/>
</dbReference>
<gene>
    <name evidence="2" type="ORF">JN00_0314</name>
</gene>
<organism evidence="2 3">
    <name type="scientific">Metamycoplasma subdolum</name>
    <dbReference type="NCBI Taxonomy" id="92407"/>
    <lineage>
        <taxon>Bacteria</taxon>
        <taxon>Bacillati</taxon>
        <taxon>Mycoplasmatota</taxon>
        <taxon>Mycoplasmoidales</taxon>
        <taxon>Metamycoplasmataceae</taxon>
        <taxon>Metamycoplasma</taxon>
    </lineage>
</organism>
<sequence>MQEANKDKKQTELVDVANIERPSEKEIKKLKTKKRVLTTFLIGGIIATFISVIAIPLSLNKKDKRLIRIAQEDNTSSLNLRNTEIIETISEGTEENPKKSILIITMDKKTNIANKIFALESKELTTGVNLTFTPPFIKRKITPRFKGQDLNTFYDTYYGKEKASLSVNHEEIETNKLKNVATFDLVDFFTKYHKSINKNLVGVQLQESLNKFLTYTTFKQLSSISTSFTFVGKKDEKFIYNDMMPNLSGITIINFIQDVINQIKRSRFFKNKWISYESEKSKIDPYVLIKEAKFSYLIKSNEEITNISDLNFDAKVVIEVTNPDFKE</sequence>
<evidence type="ECO:0000256" key="1">
    <source>
        <dbReference type="SAM" id="Phobius"/>
    </source>
</evidence>
<keyword evidence="1" id="KW-0472">Membrane</keyword>